<dbReference type="OrthoDB" id="9924815at2"/>
<reference evidence="3 7" key="2">
    <citation type="submission" date="2016-08" db="EMBL/GenBank/DDBJ databases">
        <title>Characterization of Isolates of Eisenbergiella tayi Derived from Blood Cultures, Using Whole Genome Sequencing.</title>
        <authorList>
            <person name="Bernier A.-M."/>
            <person name="Burdz T."/>
            <person name="Wiebe D."/>
            <person name="Bernard K."/>
        </authorList>
    </citation>
    <scope>NUCLEOTIDE SEQUENCE [LARGE SCALE GENOMIC DNA]</scope>
    <source>
        <strain evidence="3 7">NML120146</strain>
    </source>
</reference>
<sequence length="127" mass="14485">MNQDSNTQRRLELMRLIREENHNNQQRIRTREEILYGKSGSYSSSDEYGYPLSAAEYSRPEEGVHMSSFGLRLVIAVLLFGIYFFCRGQDLSIGGITAAQIETAVNAQEETKLVDFISQFPDILKSK</sequence>
<dbReference type="Proteomes" id="UP000094271">
    <property type="component" value="Unassembled WGS sequence"/>
</dbReference>
<evidence type="ECO:0000256" key="1">
    <source>
        <dbReference type="SAM" id="Phobius"/>
    </source>
</evidence>
<reference evidence="4 6" key="3">
    <citation type="submission" date="2016-08" db="EMBL/GenBank/DDBJ databases">
        <authorList>
            <person name="Seilhamer J.J."/>
        </authorList>
    </citation>
    <scope>NUCLEOTIDE SEQUENCE [LARGE SCALE GENOMIC DNA]</scope>
    <source>
        <strain evidence="4 6">NML150140-1</strain>
    </source>
</reference>
<dbReference type="PATRIC" id="fig|1432052.4.peg.2742"/>
<dbReference type="Proteomes" id="UP000094067">
    <property type="component" value="Unassembled WGS sequence"/>
</dbReference>
<evidence type="ECO:0000313" key="5">
    <source>
        <dbReference type="Proteomes" id="UP000094067"/>
    </source>
</evidence>
<proteinExistence type="predicted"/>
<keyword evidence="1" id="KW-0812">Transmembrane</keyword>
<keyword evidence="1" id="KW-0472">Membrane</keyword>
<organism evidence="2 5">
    <name type="scientific">Eisenbergiella tayi</name>
    <dbReference type="NCBI Taxonomy" id="1432052"/>
    <lineage>
        <taxon>Bacteria</taxon>
        <taxon>Bacillati</taxon>
        <taxon>Bacillota</taxon>
        <taxon>Clostridia</taxon>
        <taxon>Lachnospirales</taxon>
        <taxon>Lachnospiraceae</taxon>
        <taxon>Eisenbergiella</taxon>
    </lineage>
</organism>
<keyword evidence="7" id="KW-1185">Reference proteome</keyword>
<evidence type="ECO:0000313" key="6">
    <source>
        <dbReference type="Proteomes" id="UP000094271"/>
    </source>
</evidence>
<evidence type="ECO:0000313" key="4">
    <source>
        <dbReference type="EMBL" id="ODR55902.1"/>
    </source>
</evidence>
<dbReference type="Proteomes" id="UP000094869">
    <property type="component" value="Unassembled WGS sequence"/>
</dbReference>
<dbReference type="EMBL" id="MEHD01000056">
    <property type="protein sequence ID" value="ODR44186.1"/>
    <property type="molecule type" value="Genomic_DNA"/>
</dbReference>
<dbReference type="AlphaFoldDB" id="A0A1E3ACU7"/>
<reference evidence="2 5" key="1">
    <citation type="submission" date="2016-07" db="EMBL/GenBank/DDBJ databases">
        <title>Characterization of isolates of Eisenbergiella tayi derived from blood cultures, using whole genome sequencing.</title>
        <authorList>
            <person name="Burdz T."/>
            <person name="Wiebe D."/>
            <person name="Huynh C."/>
            <person name="Bernard K."/>
        </authorList>
    </citation>
    <scope>NUCLEOTIDE SEQUENCE [LARGE SCALE GENOMIC DNA]</scope>
    <source>
        <strain evidence="2 5">NML 110608</strain>
    </source>
</reference>
<comment type="caution">
    <text evidence="2">The sequence shown here is derived from an EMBL/GenBank/DDBJ whole genome shotgun (WGS) entry which is preliminary data.</text>
</comment>
<evidence type="ECO:0000313" key="7">
    <source>
        <dbReference type="Proteomes" id="UP000094869"/>
    </source>
</evidence>
<dbReference type="RefSeq" id="WP_044968287.1">
    <property type="nucleotide sequence ID" value="NZ_BAABXS010000001.1"/>
</dbReference>
<protein>
    <submittedName>
        <fullName evidence="2">Uncharacterized protein</fullName>
    </submittedName>
</protein>
<evidence type="ECO:0000313" key="3">
    <source>
        <dbReference type="EMBL" id="ODR44186.1"/>
    </source>
</evidence>
<evidence type="ECO:0000313" key="2">
    <source>
        <dbReference type="EMBL" id="ODM06564.1"/>
    </source>
</evidence>
<dbReference type="EMBL" id="MEHA01000001">
    <property type="protein sequence ID" value="ODR55902.1"/>
    <property type="molecule type" value="Genomic_DNA"/>
</dbReference>
<feature type="transmembrane region" description="Helical" evidence="1">
    <location>
        <begin position="69"/>
        <end position="86"/>
    </location>
</feature>
<name>A0A1E3ACU7_9FIRM</name>
<dbReference type="EMBL" id="MCGH01000002">
    <property type="protein sequence ID" value="ODM06564.1"/>
    <property type="molecule type" value="Genomic_DNA"/>
</dbReference>
<gene>
    <name evidence="4" type="ORF">BEI59_01750</name>
    <name evidence="2" type="ORF">BEI61_02454</name>
    <name evidence="3" type="ORF">BEI63_31735</name>
</gene>
<keyword evidence="1" id="KW-1133">Transmembrane helix</keyword>
<accession>A0A1E3ACU7</accession>